<keyword evidence="3" id="KW-1185">Reference proteome</keyword>
<feature type="coiled-coil region" evidence="1">
    <location>
        <begin position="1"/>
        <end position="32"/>
    </location>
</feature>
<dbReference type="EMBL" id="JAYMYQ010000001">
    <property type="protein sequence ID" value="KAK7361555.1"/>
    <property type="molecule type" value="Genomic_DNA"/>
</dbReference>
<proteinExistence type="predicted"/>
<protein>
    <submittedName>
        <fullName evidence="2">Uncharacterized protein</fullName>
    </submittedName>
</protein>
<gene>
    <name evidence="2" type="ORF">VNO77_03624</name>
</gene>
<comment type="caution">
    <text evidence="2">The sequence shown here is derived from an EMBL/GenBank/DDBJ whole genome shotgun (WGS) entry which is preliminary data.</text>
</comment>
<accession>A0AAN9MV03</accession>
<sequence length="90" mass="10310">MNELETHNEELRNEVAELKEQLARVMKLLEKNKKGSSGVEAPRVTNVDAKVEGTCYEANLEYYSSTQCNGVNLREALHWNLWMSLLISLK</sequence>
<evidence type="ECO:0000256" key="1">
    <source>
        <dbReference type="SAM" id="Coils"/>
    </source>
</evidence>
<dbReference type="AlphaFoldDB" id="A0AAN9MV03"/>
<evidence type="ECO:0000313" key="3">
    <source>
        <dbReference type="Proteomes" id="UP001367508"/>
    </source>
</evidence>
<dbReference type="Proteomes" id="UP001367508">
    <property type="component" value="Unassembled WGS sequence"/>
</dbReference>
<keyword evidence="1" id="KW-0175">Coiled coil</keyword>
<reference evidence="2 3" key="1">
    <citation type="submission" date="2024-01" db="EMBL/GenBank/DDBJ databases">
        <title>The genomes of 5 underutilized Papilionoideae crops provide insights into root nodulation and disease resistanc.</title>
        <authorList>
            <person name="Jiang F."/>
        </authorList>
    </citation>
    <scope>NUCLEOTIDE SEQUENCE [LARGE SCALE GENOMIC DNA]</scope>
    <source>
        <strain evidence="2">LVBAO_FW01</strain>
        <tissue evidence="2">Leaves</tissue>
    </source>
</reference>
<name>A0AAN9MV03_CANGL</name>
<evidence type="ECO:0000313" key="2">
    <source>
        <dbReference type="EMBL" id="KAK7361555.1"/>
    </source>
</evidence>
<organism evidence="2 3">
    <name type="scientific">Canavalia gladiata</name>
    <name type="common">Sword bean</name>
    <name type="synonym">Dolichos gladiatus</name>
    <dbReference type="NCBI Taxonomy" id="3824"/>
    <lineage>
        <taxon>Eukaryota</taxon>
        <taxon>Viridiplantae</taxon>
        <taxon>Streptophyta</taxon>
        <taxon>Embryophyta</taxon>
        <taxon>Tracheophyta</taxon>
        <taxon>Spermatophyta</taxon>
        <taxon>Magnoliopsida</taxon>
        <taxon>eudicotyledons</taxon>
        <taxon>Gunneridae</taxon>
        <taxon>Pentapetalae</taxon>
        <taxon>rosids</taxon>
        <taxon>fabids</taxon>
        <taxon>Fabales</taxon>
        <taxon>Fabaceae</taxon>
        <taxon>Papilionoideae</taxon>
        <taxon>50 kb inversion clade</taxon>
        <taxon>NPAAA clade</taxon>
        <taxon>indigoferoid/millettioid clade</taxon>
        <taxon>Phaseoleae</taxon>
        <taxon>Canavalia</taxon>
    </lineage>
</organism>